<organism evidence="2">
    <name type="scientific">Anguilla anguilla</name>
    <name type="common">European freshwater eel</name>
    <name type="synonym">Muraena anguilla</name>
    <dbReference type="NCBI Taxonomy" id="7936"/>
    <lineage>
        <taxon>Eukaryota</taxon>
        <taxon>Metazoa</taxon>
        <taxon>Chordata</taxon>
        <taxon>Craniata</taxon>
        <taxon>Vertebrata</taxon>
        <taxon>Euteleostomi</taxon>
        <taxon>Actinopterygii</taxon>
        <taxon>Neopterygii</taxon>
        <taxon>Teleostei</taxon>
        <taxon>Anguilliformes</taxon>
        <taxon>Anguillidae</taxon>
        <taxon>Anguilla</taxon>
    </lineage>
</organism>
<protein>
    <submittedName>
        <fullName evidence="2">Uncharacterized protein</fullName>
    </submittedName>
</protein>
<reference evidence="2" key="1">
    <citation type="submission" date="2014-11" db="EMBL/GenBank/DDBJ databases">
        <authorList>
            <person name="Amaro Gonzalez C."/>
        </authorList>
    </citation>
    <scope>NUCLEOTIDE SEQUENCE</scope>
</reference>
<evidence type="ECO:0000313" key="2">
    <source>
        <dbReference type="EMBL" id="JAI03483.1"/>
    </source>
</evidence>
<accession>A0A0E9XL75</accession>
<name>A0A0E9XL75_ANGAN</name>
<dbReference type="EMBL" id="GBXM01005095">
    <property type="protein sequence ID" value="JAI03483.1"/>
    <property type="molecule type" value="Transcribed_RNA"/>
</dbReference>
<proteinExistence type="predicted"/>
<dbReference type="AlphaFoldDB" id="A0A0E9XL75"/>
<sequence>MLNSHARSHNDPSRVRLGTPSPRLRM</sequence>
<feature type="region of interest" description="Disordered" evidence="1">
    <location>
        <begin position="1"/>
        <end position="26"/>
    </location>
</feature>
<reference evidence="2" key="2">
    <citation type="journal article" date="2015" name="Fish Shellfish Immunol.">
        <title>Early steps in the European eel (Anguilla anguilla)-Vibrio vulnificus interaction in the gills: Role of the RtxA13 toxin.</title>
        <authorList>
            <person name="Callol A."/>
            <person name="Pajuelo D."/>
            <person name="Ebbesson L."/>
            <person name="Teles M."/>
            <person name="MacKenzie S."/>
            <person name="Amaro C."/>
        </authorList>
    </citation>
    <scope>NUCLEOTIDE SEQUENCE</scope>
</reference>
<evidence type="ECO:0000256" key="1">
    <source>
        <dbReference type="SAM" id="MobiDB-lite"/>
    </source>
</evidence>